<dbReference type="OrthoDB" id="19928at2759"/>
<dbReference type="PANTHER" id="PTHR22978:SF22">
    <property type="entry name" value="BTG FAMILY PROTEIN"/>
    <property type="match status" value="1"/>
</dbReference>
<name>A0A507CVC9_9FUNG</name>
<accession>A0A507CVC9</accession>
<feature type="region of interest" description="Disordered" evidence="2">
    <location>
        <begin position="138"/>
        <end position="182"/>
    </location>
</feature>
<comment type="caution">
    <text evidence="4">The sequence shown here is derived from an EMBL/GenBank/DDBJ whole genome shotgun (WGS) entry which is preliminary data.</text>
</comment>
<dbReference type="EMBL" id="QEAP01001582">
    <property type="protein sequence ID" value="TPX43147.1"/>
    <property type="molecule type" value="Genomic_DNA"/>
</dbReference>
<keyword evidence="5" id="KW-1185">Reference proteome</keyword>
<dbReference type="Proteomes" id="UP000320333">
    <property type="component" value="Unassembled WGS sequence"/>
</dbReference>
<dbReference type="SUPFAM" id="SSF160696">
    <property type="entry name" value="BTG domain-like"/>
    <property type="match status" value="1"/>
</dbReference>
<dbReference type="PANTHER" id="PTHR22978">
    <property type="entry name" value="B-CELL TRANSLOCATION GENE"/>
    <property type="match status" value="1"/>
</dbReference>
<dbReference type="InterPro" id="IPR002087">
    <property type="entry name" value="Anti_prolifrtn"/>
</dbReference>
<evidence type="ECO:0000256" key="1">
    <source>
        <dbReference type="ARBA" id="ARBA00007989"/>
    </source>
</evidence>
<reference evidence="4 5" key="1">
    <citation type="journal article" date="2019" name="Sci. Rep.">
        <title>Comparative genomics of chytrid fungi reveal insights into the obligate biotrophic and pathogenic lifestyle of Synchytrium endobioticum.</title>
        <authorList>
            <person name="van de Vossenberg B.T.L.H."/>
            <person name="Warris S."/>
            <person name="Nguyen H.D.T."/>
            <person name="van Gent-Pelzer M.P.E."/>
            <person name="Joly D.L."/>
            <person name="van de Geest H.C."/>
            <person name="Bonants P.J.M."/>
            <person name="Smith D.S."/>
            <person name="Levesque C.A."/>
            <person name="van der Lee T.A.J."/>
        </authorList>
    </citation>
    <scope>NUCLEOTIDE SEQUENCE [LARGE SCALE GENOMIC DNA]</scope>
    <source>
        <strain evidence="4 5">CBS 675.73</strain>
    </source>
</reference>
<feature type="compositionally biased region" description="Low complexity" evidence="2">
    <location>
        <begin position="154"/>
        <end position="172"/>
    </location>
</feature>
<dbReference type="GO" id="GO:0005634">
    <property type="term" value="C:nucleus"/>
    <property type="evidence" value="ECO:0007669"/>
    <property type="project" value="TreeGrafter"/>
</dbReference>
<gene>
    <name evidence="4" type="ORF">CcCBS67573_g10467</name>
</gene>
<dbReference type="GO" id="GO:0005737">
    <property type="term" value="C:cytoplasm"/>
    <property type="evidence" value="ECO:0007669"/>
    <property type="project" value="TreeGrafter"/>
</dbReference>
<organism evidence="4 5">
    <name type="scientific">Chytriomyces confervae</name>
    <dbReference type="NCBI Taxonomy" id="246404"/>
    <lineage>
        <taxon>Eukaryota</taxon>
        <taxon>Fungi</taxon>
        <taxon>Fungi incertae sedis</taxon>
        <taxon>Chytridiomycota</taxon>
        <taxon>Chytridiomycota incertae sedis</taxon>
        <taxon>Chytridiomycetes</taxon>
        <taxon>Chytridiales</taxon>
        <taxon>Chytriomycetaceae</taxon>
        <taxon>Chytriomyces</taxon>
    </lineage>
</organism>
<evidence type="ECO:0000313" key="4">
    <source>
        <dbReference type="EMBL" id="TPX43147.1"/>
    </source>
</evidence>
<comment type="similarity">
    <text evidence="1">Belongs to the BTG family.</text>
</comment>
<evidence type="ECO:0000259" key="3">
    <source>
        <dbReference type="SMART" id="SM00099"/>
    </source>
</evidence>
<evidence type="ECO:0000313" key="5">
    <source>
        <dbReference type="Proteomes" id="UP000320333"/>
    </source>
</evidence>
<dbReference type="STRING" id="246404.A0A507CVC9"/>
<feature type="compositionally biased region" description="Polar residues" evidence="2">
    <location>
        <begin position="138"/>
        <end position="147"/>
    </location>
</feature>
<protein>
    <recommendedName>
        <fullName evidence="3">Anti-proliferative protein domain-containing protein</fullName>
    </recommendedName>
</protein>
<evidence type="ECO:0000256" key="2">
    <source>
        <dbReference type="SAM" id="MobiDB-lite"/>
    </source>
</evidence>
<dbReference type="Gene3D" id="3.90.640.90">
    <property type="entry name" value="Anti-proliferative protein, N-terminal domain"/>
    <property type="match status" value="1"/>
</dbReference>
<feature type="compositionally biased region" description="Polar residues" evidence="2">
    <location>
        <begin position="173"/>
        <end position="182"/>
    </location>
</feature>
<dbReference type="InterPro" id="IPR033332">
    <property type="entry name" value="BTG"/>
</dbReference>
<proteinExistence type="inferred from homology"/>
<dbReference type="AlphaFoldDB" id="A0A507CVC9"/>
<feature type="domain" description="Anti-proliferative protein" evidence="3">
    <location>
        <begin position="1"/>
        <end position="109"/>
    </location>
</feature>
<dbReference type="InterPro" id="IPR036054">
    <property type="entry name" value="BTG-like_sf"/>
</dbReference>
<dbReference type="SMART" id="SM00099">
    <property type="entry name" value="btg1"/>
    <property type="match status" value="1"/>
</dbReference>
<dbReference type="Pfam" id="PF07742">
    <property type="entry name" value="BTG"/>
    <property type="match status" value="1"/>
</dbReference>
<sequence>MSHSMLAIDDPKHLNVPSSPLTESQSAQFQAALTTLLLETISTSAWIPHAPHLGNARRSIMVTPKRLDKTLARAADASSIPSNLIITLLPSEMVLWVDPGSVCYRAGSDHAPVVAIWEDPAVQQQRLMQQQIIKQRWSQTQLSQSPPQMVGYMSPSGRSSGLSSASSSPQLSHQQFSLPQRTKVTMKMPASMGSAGNVMVN</sequence>